<gene>
    <name evidence="4" type="ORF">M0812_16273</name>
</gene>
<dbReference type="AlphaFoldDB" id="A0AAV7ZEQ5"/>
<dbReference type="PROSITE" id="PS50020">
    <property type="entry name" value="WW_DOMAIN_2"/>
    <property type="match status" value="1"/>
</dbReference>
<proteinExistence type="predicted"/>
<accession>A0AAV7ZEQ5</accession>
<evidence type="ECO:0000256" key="2">
    <source>
        <dbReference type="SAM" id="MobiDB-lite"/>
    </source>
</evidence>
<feature type="region of interest" description="Disordered" evidence="2">
    <location>
        <begin position="62"/>
        <end position="100"/>
    </location>
</feature>
<dbReference type="Proteomes" id="UP001146793">
    <property type="component" value="Unassembled WGS sequence"/>
</dbReference>
<evidence type="ECO:0000313" key="5">
    <source>
        <dbReference type="Proteomes" id="UP001146793"/>
    </source>
</evidence>
<sequence length="598" mass="72339">MTEWSAHLDRKTFYIFYYNIKTDESTWLPPPNFDETLPVHDPLEEGYKEKWFPKIEGVTYLKSDESEDDYKNKDEGLDTEQIQESNSEDEDDEWEYKSIPAEEYDEKKYKGWQFYEEEEYETEEEQEIEEEQKPEEEEGSKEEKEIEIEIEIEKENKESNLVKVKKKVKVTKKRIWLCRKKGEEEEEEESSEEEIDENEEKMYEIEHKDLEEMDTKELEEFLLQIGGIIEKCENRGSEINEVIQNQEKRFETRKQELQVEIESKKDNLNKLQDSIDQETKELIHEMRRLNDRLILKDTQLRTMKDDVSEHKEKESNINSKFEGEIKYLKAMQDKESSKNQNLQIANSQIARTIEDTTKTFNTQIIESRDWVDKIFLVHRQGKKKVLENIEYELDTMKKTYSAQQEKIREMERDYNNLSRILNTKMGELKKLRTNEANDVKLEQEMNTEVSKLEKNYKIEKEKNNELSLRVQRSEYIDANFDSHEIIQLCSKIEKIEKQIEQYNEQYKKVQYFNKMKEKFFLELNWANQEEVKNVTDKLTHLLTENQNETKELKDFLQSTQDDFKKNSLPMEMETLVRLNHQENQMIVWELERLESLKY</sequence>
<feature type="coiled-coil region" evidence="1">
    <location>
        <begin position="386"/>
        <end position="512"/>
    </location>
</feature>
<protein>
    <recommendedName>
        <fullName evidence="3">WW domain-containing protein</fullName>
    </recommendedName>
</protein>
<feature type="region of interest" description="Disordered" evidence="2">
    <location>
        <begin position="180"/>
        <end position="200"/>
    </location>
</feature>
<evidence type="ECO:0000313" key="4">
    <source>
        <dbReference type="EMBL" id="KAJ3440218.1"/>
    </source>
</evidence>
<dbReference type="Gene3D" id="2.20.70.10">
    <property type="match status" value="1"/>
</dbReference>
<evidence type="ECO:0000256" key="1">
    <source>
        <dbReference type="SAM" id="Coils"/>
    </source>
</evidence>
<reference evidence="4" key="1">
    <citation type="submission" date="2022-08" db="EMBL/GenBank/DDBJ databases">
        <title>Novel sulphate-reducing endosymbionts in the free-living metamonad Anaeramoeba.</title>
        <authorList>
            <person name="Jerlstrom-Hultqvist J."/>
            <person name="Cepicka I."/>
            <person name="Gallot-Lavallee L."/>
            <person name="Salas-Leiva D."/>
            <person name="Curtis B.A."/>
            <person name="Zahonova K."/>
            <person name="Pipaliya S."/>
            <person name="Dacks J."/>
            <person name="Roger A.J."/>
        </authorList>
    </citation>
    <scope>NUCLEOTIDE SEQUENCE</scope>
    <source>
        <strain evidence="4">Busselton2</strain>
    </source>
</reference>
<evidence type="ECO:0000259" key="3">
    <source>
        <dbReference type="PROSITE" id="PS50020"/>
    </source>
</evidence>
<dbReference type="InterPro" id="IPR001202">
    <property type="entry name" value="WW_dom"/>
</dbReference>
<feature type="domain" description="WW" evidence="3">
    <location>
        <begin position="1"/>
        <end position="32"/>
    </location>
</feature>
<feature type="region of interest" description="Disordered" evidence="2">
    <location>
        <begin position="115"/>
        <end position="145"/>
    </location>
</feature>
<keyword evidence="1" id="KW-0175">Coiled coil</keyword>
<comment type="caution">
    <text evidence="4">The sequence shown here is derived from an EMBL/GenBank/DDBJ whole genome shotgun (WGS) entry which is preliminary data.</text>
</comment>
<dbReference type="PROSITE" id="PS01159">
    <property type="entry name" value="WW_DOMAIN_1"/>
    <property type="match status" value="1"/>
</dbReference>
<name>A0AAV7ZEQ5_9EUKA</name>
<feature type="compositionally biased region" description="Acidic residues" evidence="2">
    <location>
        <begin position="184"/>
        <end position="199"/>
    </location>
</feature>
<organism evidence="4 5">
    <name type="scientific">Anaeramoeba flamelloides</name>
    <dbReference type="NCBI Taxonomy" id="1746091"/>
    <lineage>
        <taxon>Eukaryota</taxon>
        <taxon>Metamonada</taxon>
        <taxon>Anaeramoebidae</taxon>
        <taxon>Anaeramoeba</taxon>
    </lineage>
</organism>
<dbReference type="EMBL" id="JANTQA010000032">
    <property type="protein sequence ID" value="KAJ3440218.1"/>
    <property type="molecule type" value="Genomic_DNA"/>
</dbReference>